<protein>
    <submittedName>
        <fullName evidence="1">Uncharacterized protein</fullName>
    </submittedName>
</protein>
<reference evidence="1 2" key="1">
    <citation type="submission" date="2009-11" db="EMBL/GenBank/DDBJ databases">
        <authorList>
            <person name="Weinstock G."/>
            <person name="Sodergren E."/>
            <person name="Clifton S."/>
            <person name="Fulton L."/>
            <person name="Fulton B."/>
            <person name="Courtney L."/>
            <person name="Fronick C."/>
            <person name="Harrison M."/>
            <person name="Strong C."/>
            <person name="Farmer C."/>
            <person name="Delahaunty K."/>
            <person name="Markovic C."/>
            <person name="Hall O."/>
            <person name="Minx P."/>
            <person name="Tomlinson C."/>
            <person name="Mitreva M."/>
            <person name="Nelson J."/>
            <person name="Hou S."/>
            <person name="Wollam A."/>
            <person name="Pepin K.H."/>
            <person name="Johnson M."/>
            <person name="Bhonagiri V."/>
            <person name="Nash W.E."/>
            <person name="Warren W."/>
            <person name="Chinwalla A."/>
            <person name="Mardis E.R."/>
            <person name="Wilson R.K."/>
        </authorList>
    </citation>
    <scope>NUCLEOTIDE SEQUENCE [LARGE SCALE GENOMIC DNA]</scope>
    <source>
        <strain evidence="1 2">F0302</strain>
    </source>
</reference>
<dbReference type="HOGENOM" id="CLU_2555477_0_0_10"/>
<dbReference type="Proteomes" id="UP000004079">
    <property type="component" value="Unassembled WGS sequence"/>
</dbReference>
<comment type="caution">
    <text evidence="1">The sequence shown here is derived from an EMBL/GenBank/DDBJ whole genome shotgun (WGS) entry which is preliminary data.</text>
</comment>
<accession>D1QSI4</accession>
<evidence type="ECO:0000313" key="2">
    <source>
        <dbReference type="Proteomes" id="UP000004079"/>
    </source>
</evidence>
<dbReference type="EMBL" id="ACUZ02000034">
    <property type="protein sequence ID" value="EFB31665.1"/>
    <property type="molecule type" value="Genomic_DNA"/>
</dbReference>
<proteinExistence type="predicted"/>
<dbReference type="STRING" id="649760.HMPREF0971_01943"/>
<organism evidence="1 2">
    <name type="scientific">Segatella oris F0302</name>
    <dbReference type="NCBI Taxonomy" id="649760"/>
    <lineage>
        <taxon>Bacteria</taxon>
        <taxon>Pseudomonadati</taxon>
        <taxon>Bacteroidota</taxon>
        <taxon>Bacteroidia</taxon>
        <taxon>Bacteroidales</taxon>
        <taxon>Prevotellaceae</taxon>
        <taxon>Segatella</taxon>
    </lineage>
</organism>
<name>D1QSI4_9BACT</name>
<sequence>MEQQPLFSRFFFPIWCSHEMLKTSNNLYRKAELSHDYIHVQRNETKIQEHAEKPLFSYVFPYYSFLLENQLQSPFTLMYFSA</sequence>
<dbReference type="AlphaFoldDB" id="D1QSI4"/>
<gene>
    <name evidence="1" type="ORF">HMPREF0971_01943</name>
</gene>
<evidence type="ECO:0000313" key="1">
    <source>
        <dbReference type="EMBL" id="EFB31665.1"/>
    </source>
</evidence>